<organism evidence="2 3">
    <name type="scientific">Streptomyces fulvorobeus</name>
    <dbReference type="NCBI Taxonomy" id="284028"/>
    <lineage>
        <taxon>Bacteria</taxon>
        <taxon>Bacillati</taxon>
        <taxon>Actinomycetota</taxon>
        <taxon>Actinomycetes</taxon>
        <taxon>Kitasatosporales</taxon>
        <taxon>Streptomycetaceae</taxon>
        <taxon>Streptomyces</taxon>
    </lineage>
</organism>
<evidence type="ECO:0000313" key="3">
    <source>
        <dbReference type="Proteomes" id="UP000498980"/>
    </source>
</evidence>
<dbReference type="AlphaFoldDB" id="A0A7J0C3Z1"/>
<keyword evidence="3" id="KW-1185">Reference proteome</keyword>
<dbReference type="EMBL" id="BLWC01000001">
    <property type="protein sequence ID" value="GFM97235.1"/>
    <property type="molecule type" value="Genomic_DNA"/>
</dbReference>
<proteinExistence type="predicted"/>
<evidence type="ECO:0000313" key="2">
    <source>
        <dbReference type="EMBL" id="GFM97235.1"/>
    </source>
</evidence>
<reference evidence="2 3" key="1">
    <citation type="submission" date="2020-05" db="EMBL/GenBank/DDBJ databases">
        <title>Whole genome shotgun sequence of Streptomyces fulvorobeus NBRC 15897.</title>
        <authorList>
            <person name="Komaki H."/>
            <person name="Tamura T."/>
        </authorList>
    </citation>
    <scope>NUCLEOTIDE SEQUENCE [LARGE SCALE GENOMIC DNA]</scope>
    <source>
        <strain evidence="2 3">NBRC 15897</strain>
    </source>
</reference>
<accession>A0A7J0C3Z1</accession>
<sequence>MAVSRNSTAVAAFPTSVTKVSFISPSPVRIPRTGAARTPRAASRTGFHAGRGKEIPLTPVDYGPVVENSVTATYLSRTSR</sequence>
<protein>
    <submittedName>
        <fullName evidence="2">Uncharacterized protein</fullName>
    </submittedName>
</protein>
<gene>
    <name evidence="2" type="ORF">Sfulv_20460</name>
</gene>
<feature type="compositionally biased region" description="Low complexity" evidence="1">
    <location>
        <begin position="31"/>
        <end position="46"/>
    </location>
</feature>
<feature type="region of interest" description="Disordered" evidence="1">
    <location>
        <begin position="28"/>
        <end position="52"/>
    </location>
</feature>
<evidence type="ECO:0000256" key="1">
    <source>
        <dbReference type="SAM" id="MobiDB-lite"/>
    </source>
</evidence>
<name>A0A7J0C3Z1_9ACTN</name>
<dbReference type="Proteomes" id="UP000498980">
    <property type="component" value="Unassembled WGS sequence"/>
</dbReference>
<comment type="caution">
    <text evidence="2">The sequence shown here is derived from an EMBL/GenBank/DDBJ whole genome shotgun (WGS) entry which is preliminary data.</text>
</comment>